<organism evidence="1 2">
    <name type="scientific">Cylindrobasidium torrendii FP15055 ss-10</name>
    <dbReference type="NCBI Taxonomy" id="1314674"/>
    <lineage>
        <taxon>Eukaryota</taxon>
        <taxon>Fungi</taxon>
        <taxon>Dikarya</taxon>
        <taxon>Basidiomycota</taxon>
        <taxon>Agaricomycotina</taxon>
        <taxon>Agaricomycetes</taxon>
        <taxon>Agaricomycetidae</taxon>
        <taxon>Agaricales</taxon>
        <taxon>Marasmiineae</taxon>
        <taxon>Physalacriaceae</taxon>
        <taxon>Cylindrobasidium</taxon>
    </lineage>
</organism>
<protein>
    <submittedName>
        <fullName evidence="1">Uncharacterized protein</fullName>
    </submittedName>
</protein>
<dbReference type="AlphaFoldDB" id="A0A0D7BRH5"/>
<accession>A0A0D7BRH5</accession>
<dbReference type="STRING" id="1314674.A0A0D7BRH5"/>
<dbReference type="OrthoDB" id="3233180at2759"/>
<dbReference type="Proteomes" id="UP000054007">
    <property type="component" value="Unassembled WGS sequence"/>
</dbReference>
<evidence type="ECO:0000313" key="1">
    <source>
        <dbReference type="EMBL" id="KIY72754.1"/>
    </source>
</evidence>
<gene>
    <name evidence="1" type="ORF">CYLTODRAFT_6307</name>
</gene>
<dbReference type="EMBL" id="KN880440">
    <property type="protein sequence ID" value="KIY72754.1"/>
    <property type="molecule type" value="Genomic_DNA"/>
</dbReference>
<name>A0A0D7BRH5_9AGAR</name>
<evidence type="ECO:0000313" key="2">
    <source>
        <dbReference type="Proteomes" id="UP000054007"/>
    </source>
</evidence>
<keyword evidence="2" id="KW-1185">Reference proteome</keyword>
<sequence>MLDLLQAVILPEHVVEARDIVSPVHESRSAERIITTNDEVMQWIWETWDDPRLANVEIITFVTAVHVRQISEERLHTCFRGTHASSSAILRVLFDLVAYFSQYPLDIDDGLSLLMKCSLYILHLLKLEVIRTGPDIIRQRADLCKTLLFVFVLVGSSSIVFRVQRVLLEVFTLFDPKCLEIAAKMAVEDTIGFLNCLNNFLGRDHDLEDIPACLIALNFCTLLRRAHAPDLDVALSRSWAYLLPPILENLLHMPRASMAPTLSSLLFLVSAGTLEHRPQLSSRQNETLWSAALRCGPSDLLVVAGIAVYIVSQDRVDLHSRQYGCRVWDMLRDALFLVLRHRFLDDHEPLGLLTASVICTATEILLRRLDSPFIIASPWTSTLRRELKSLISTQAHEEDHYRRILQIRARESVTHLLSTIEDSGNSLPDEPRVHLDQLEKCMLGSVVSFRMSECVIVIPIAAPKDSGRE</sequence>
<reference evidence="1 2" key="1">
    <citation type="journal article" date="2015" name="Fungal Genet. Biol.">
        <title>Evolution of novel wood decay mechanisms in Agaricales revealed by the genome sequences of Fistulina hepatica and Cylindrobasidium torrendii.</title>
        <authorList>
            <person name="Floudas D."/>
            <person name="Held B.W."/>
            <person name="Riley R."/>
            <person name="Nagy L.G."/>
            <person name="Koehler G."/>
            <person name="Ransdell A.S."/>
            <person name="Younus H."/>
            <person name="Chow J."/>
            <person name="Chiniquy J."/>
            <person name="Lipzen A."/>
            <person name="Tritt A."/>
            <person name="Sun H."/>
            <person name="Haridas S."/>
            <person name="LaButti K."/>
            <person name="Ohm R.A."/>
            <person name="Kues U."/>
            <person name="Blanchette R.A."/>
            <person name="Grigoriev I.V."/>
            <person name="Minto R.E."/>
            <person name="Hibbett D.S."/>
        </authorList>
    </citation>
    <scope>NUCLEOTIDE SEQUENCE [LARGE SCALE GENOMIC DNA]</scope>
    <source>
        <strain evidence="1 2">FP15055 ss-10</strain>
    </source>
</reference>
<proteinExistence type="predicted"/>